<dbReference type="AlphaFoldDB" id="A0A3A3ZGE1"/>
<protein>
    <submittedName>
        <fullName evidence="2">Uncharacterized protein</fullName>
    </submittedName>
</protein>
<evidence type="ECO:0000313" key="3">
    <source>
        <dbReference type="Proteomes" id="UP000265614"/>
    </source>
</evidence>
<keyword evidence="1" id="KW-0472">Membrane</keyword>
<evidence type="ECO:0000313" key="2">
    <source>
        <dbReference type="EMBL" id="RJK94286.1"/>
    </source>
</evidence>
<feature type="transmembrane region" description="Helical" evidence="1">
    <location>
        <begin position="90"/>
        <end position="110"/>
    </location>
</feature>
<comment type="caution">
    <text evidence="2">The sequence shown here is derived from an EMBL/GenBank/DDBJ whole genome shotgun (WGS) entry which is preliminary data.</text>
</comment>
<organism evidence="2 3">
    <name type="scientific">Vallicoccus soli</name>
    <dbReference type="NCBI Taxonomy" id="2339232"/>
    <lineage>
        <taxon>Bacteria</taxon>
        <taxon>Bacillati</taxon>
        <taxon>Actinomycetota</taxon>
        <taxon>Actinomycetes</taxon>
        <taxon>Motilibacterales</taxon>
        <taxon>Vallicoccaceae</taxon>
        <taxon>Vallicoccus</taxon>
    </lineage>
</organism>
<sequence length="119" mass="12261">MDRRALVGGLGLAAVIGTTQGVRAAADLGRGPAWYAAVLVGALVGLVVALVAGRVLRVPDPGLPSWRALAAGAVVLVLVWWPLARLDLQRWAWAGTLLALAAVVVTDTAVRRRAGRAPA</sequence>
<feature type="transmembrane region" description="Helical" evidence="1">
    <location>
        <begin position="34"/>
        <end position="56"/>
    </location>
</feature>
<gene>
    <name evidence="2" type="ORF">D5H78_14990</name>
</gene>
<dbReference type="Proteomes" id="UP000265614">
    <property type="component" value="Unassembled WGS sequence"/>
</dbReference>
<proteinExistence type="predicted"/>
<evidence type="ECO:0000256" key="1">
    <source>
        <dbReference type="SAM" id="Phobius"/>
    </source>
</evidence>
<dbReference type="EMBL" id="QZEZ01000007">
    <property type="protein sequence ID" value="RJK94286.1"/>
    <property type="molecule type" value="Genomic_DNA"/>
</dbReference>
<accession>A0A3A3ZGE1</accession>
<dbReference type="RefSeq" id="WP_119951295.1">
    <property type="nucleotide sequence ID" value="NZ_QZEZ01000007.1"/>
</dbReference>
<keyword evidence="1" id="KW-1133">Transmembrane helix</keyword>
<keyword evidence="1" id="KW-0812">Transmembrane</keyword>
<keyword evidence="3" id="KW-1185">Reference proteome</keyword>
<feature type="transmembrane region" description="Helical" evidence="1">
    <location>
        <begin position="68"/>
        <end position="84"/>
    </location>
</feature>
<reference evidence="2 3" key="1">
    <citation type="submission" date="2018-09" db="EMBL/GenBank/DDBJ databases">
        <title>YIM 75000 draft genome.</title>
        <authorList>
            <person name="Tang S."/>
            <person name="Feng Y."/>
        </authorList>
    </citation>
    <scope>NUCLEOTIDE SEQUENCE [LARGE SCALE GENOMIC DNA]</scope>
    <source>
        <strain evidence="2 3">YIM 75000</strain>
    </source>
</reference>
<name>A0A3A3ZGE1_9ACTN</name>